<dbReference type="Gene3D" id="3.40.190.10">
    <property type="entry name" value="Periplasmic binding protein-like II"/>
    <property type="match status" value="2"/>
</dbReference>
<dbReference type="Proteomes" id="UP000237655">
    <property type="component" value="Chromosome"/>
</dbReference>
<comment type="similarity">
    <text evidence="2">Belongs to the bacterial solute-binding protein SsuA/TauA family.</text>
</comment>
<sequence>MSSISRRDLLAAGAAATLISSFALPAGAGDRPNIEFLYSPFADYAPFFVAKEMGFFDEFGADVTLSPKGNTAETIQMLASGNIETGGATWGAGLFNALSRGATVSIIATLARMPDTVPSPSPFMVSQAAWDDGIRTVADLKGKRVGIPGPGGFGMYSVAKALEKGGLTIDDVEAVYLPPPATAAAFANGALEAGWSIEPFAGKLEQEGLGRRLVEDHTFGTELGLIAFNQDFVTDNEDAVVRFMAGYLKAARLLDNGGWTDDGIVDIVAKYTGTEPQTLRGIPYTIRSQDGAIDMASVREQEAFFRARGALEYEGDADIDAVYRRDLLKRANDLVASKP</sequence>
<evidence type="ECO:0000256" key="1">
    <source>
        <dbReference type="ARBA" id="ARBA00004418"/>
    </source>
</evidence>
<dbReference type="PANTHER" id="PTHR30024">
    <property type="entry name" value="ALIPHATIC SULFONATES-BINDING PROTEIN-RELATED"/>
    <property type="match status" value="1"/>
</dbReference>
<evidence type="ECO:0000256" key="3">
    <source>
        <dbReference type="ARBA" id="ARBA00022729"/>
    </source>
</evidence>
<dbReference type="InterPro" id="IPR015168">
    <property type="entry name" value="SsuA/THI5"/>
</dbReference>
<feature type="signal peptide" evidence="4">
    <location>
        <begin position="1"/>
        <end position="28"/>
    </location>
</feature>
<evidence type="ECO:0000313" key="6">
    <source>
        <dbReference type="EMBL" id="AVO38433.1"/>
    </source>
</evidence>
<dbReference type="PROSITE" id="PS51318">
    <property type="entry name" value="TAT"/>
    <property type="match status" value="1"/>
</dbReference>
<feature type="chain" id="PRO_5015695014" evidence="4">
    <location>
        <begin position="29"/>
        <end position="339"/>
    </location>
</feature>
<dbReference type="SUPFAM" id="SSF53850">
    <property type="entry name" value="Periplasmic binding protein-like II"/>
    <property type="match status" value="1"/>
</dbReference>
<protein>
    <submittedName>
        <fullName evidence="6">ABC transporter substrate-binding protein</fullName>
    </submittedName>
</protein>
<name>A0A2S0MRV6_9RHOB</name>
<organism evidence="6 7">
    <name type="scientific">Pukyongiella litopenaei</name>
    <dbReference type="NCBI Taxonomy" id="2605946"/>
    <lineage>
        <taxon>Bacteria</taxon>
        <taxon>Pseudomonadati</taxon>
        <taxon>Pseudomonadota</taxon>
        <taxon>Alphaproteobacteria</taxon>
        <taxon>Rhodobacterales</taxon>
        <taxon>Paracoccaceae</taxon>
        <taxon>Pukyongiella</taxon>
    </lineage>
</organism>
<evidence type="ECO:0000256" key="2">
    <source>
        <dbReference type="ARBA" id="ARBA00010742"/>
    </source>
</evidence>
<proteinExistence type="inferred from homology"/>
<dbReference type="EMBL" id="CP027665">
    <property type="protein sequence ID" value="AVO38433.1"/>
    <property type="molecule type" value="Genomic_DNA"/>
</dbReference>
<dbReference type="GO" id="GO:0042597">
    <property type="term" value="C:periplasmic space"/>
    <property type="evidence" value="ECO:0007669"/>
    <property type="project" value="UniProtKB-SubCell"/>
</dbReference>
<dbReference type="AlphaFoldDB" id="A0A2S0MRV6"/>
<evidence type="ECO:0000259" key="5">
    <source>
        <dbReference type="Pfam" id="PF09084"/>
    </source>
</evidence>
<keyword evidence="3 4" id="KW-0732">Signal</keyword>
<dbReference type="InterPro" id="IPR006311">
    <property type="entry name" value="TAT_signal"/>
</dbReference>
<dbReference type="KEGG" id="thas:C6Y53_12550"/>
<reference evidence="7" key="1">
    <citation type="submission" date="2018-03" db="EMBL/GenBank/DDBJ databases">
        <title>Genomic analysis of the strain SH-1 isolated from shrimp intestine.</title>
        <authorList>
            <person name="Kim Y.-S."/>
            <person name="Kim S.-E."/>
            <person name="Kim K.-H."/>
        </authorList>
    </citation>
    <scope>NUCLEOTIDE SEQUENCE [LARGE SCALE GENOMIC DNA]</scope>
    <source>
        <strain evidence="7">SH-1</strain>
    </source>
</reference>
<feature type="domain" description="SsuA/THI5-like" evidence="5">
    <location>
        <begin position="43"/>
        <end position="251"/>
    </location>
</feature>
<dbReference type="RefSeq" id="WP_106472746.1">
    <property type="nucleotide sequence ID" value="NZ_CP027665.1"/>
</dbReference>
<accession>A0A2S0MRV6</accession>
<evidence type="ECO:0000256" key="4">
    <source>
        <dbReference type="SAM" id="SignalP"/>
    </source>
</evidence>
<comment type="subcellular location">
    <subcellularLocation>
        <location evidence="1">Periplasm</location>
    </subcellularLocation>
</comment>
<keyword evidence="7" id="KW-1185">Reference proteome</keyword>
<dbReference type="Pfam" id="PF09084">
    <property type="entry name" value="NMT1"/>
    <property type="match status" value="1"/>
</dbReference>
<gene>
    <name evidence="6" type="ORF">C6Y53_12550</name>
</gene>
<dbReference type="PANTHER" id="PTHR30024:SF47">
    <property type="entry name" value="TAURINE-BINDING PERIPLASMIC PROTEIN"/>
    <property type="match status" value="1"/>
</dbReference>
<evidence type="ECO:0000313" key="7">
    <source>
        <dbReference type="Proteomes" id="UP000237655"/>
    </source>
</evidence>